<dbReference type="EMBL" id="BLLK01000038">
    <property type="protein sequence ID" value="GFH49980.1"/>
    <property type="molecule type" value="Genomic_DNA"/>
</dbReference>
<reference evidence="1 2" key="1">
    <citation type="journal article" date="2021" name="Sci. Rep.">
        <title>The genome of the diatom Chaetoceros tenuissimus carries an ancient integrated fragment of an extant virus.</title>
        <authorList>
            <person name="Hongo Y."/>
            <person name="Kimura K."/>
            <person name="Takaki Y."/>
            <person name="Yoshida Y."/>
            <person name="Baba S."/>
            <person name="Kobayashi G."/>
            <person name="Nagasaki K."/>
            <person name="Hano T."/>
            <person name="Tomaru Y."/>
        </authorList>
    </citation>
    <scope>NUCLEOTIDE SEQUENCE [LARGE SCALE GENOMIC DNA]</scope>
    <source>
        <strain evidence="1 2">NIES-3715</strain>
    </source>
</reference>
<comment type="caution">
    <text evidence="1">The sequence shown here is derived from an EMBL/GenBank/DDBJ whole genome shotgun (WGS) entry which is preliminary data.</text>
</comment>
<evidence type="ECO:0008006" key="3">
    <source>
        <dbReference type="Google" id="ProtNLM"/>
    </source>
</evidence>
<dbReference type="AlphaFoldDB" id="A0AAD3CSE3"/>
<proteinExistence type="predicted"/>
<evidence type="ECO:0000313" key="1">
    <source>
        <dbReference type="EMBL" id="GFH49980.1"/>
    </source>
</evidence>
<protein>
    <recommendedName>
        <fullName evidence="3">F-box domain-containing protein</fullName>
    </recommendedName>
</protein>
<accession>A0AAD3CSE3</accession>
<sequence>MDMMHSSRSNKRQRIECTPLSLSQLPANVLSNCFSFLGPSGHYYFLASVCKDFKVAVDELYGDDRNTSMDSILTSVSTFTHVIKLIFEENGDEYESLSMKITAAVFENDRVDLYQDVVSKMSIRTLQGELTDVSCAIRYKSTEIMRSIIENEQIIYLLKNLKPPEGIQIDVTPDDMPSIVQALPAACDPQMIHQLVKKGVVFKCSSVCHSLRRKELETFKCMLDMFEHEENDSKSQVIFPVLEHEMHLDAIKYLKQKGYFDDEIIFTWAIVLTNRNRLATRINVVKCILEGQRDISDRSLRTIIASCISYGCMDVLSYIHESVDRINIEHWLIFAESHNLTEVVAHLQSMR</sequence>
<dbReference type="Proteomes" id="UP001054902">
    <property type="component" value="Unassembled WGS sequence"/>
</dbReference>
<evidence type="ECO:0000313" key="2">
    <source>
        <dbReference type="Proteomes" id="UP001054902"/>
    </source>
</evidence>
<keyword evidence="2" id="KW-1185">Reference proteome</keyword>
<gene>
    <name evidence="1" type="ORF">CTEN210_06456</name>
</gene>
<name>A0AAD3CSE3_9STRA</name>
<organism evidence="1 2">
    <name type="scientific">Chaetoceros tenuissimus</name>
    <dbReference type="NCBI Taxonomy" id="426638"/>
    <lineage>
        <taxon>Eukaryota</taxon>
        <taxon>Sar</taxon>
        <taxon>Stramenopiles</taxon>
        <taxon>Ochrophyta</taxon>
        <taxon>Bacillariophyta</taxon>
        <taxon>Coscinodiscophyceae</taxon>
        <taxon>Chaetocerotophycidae</taxon>
        <taxon>Chaetocerotales</taxon>
        <taxon>Chaetocerotaceae</taxon>
        <taxon>Chaetoceros</taxon>
    </lineage>
</organism>